<dbReference type="Pfam" id="PF04014">
    <property type="entry name" value="MazE_antitoxin"/>
    <property type="match status" value="1"/>
</dbReference>
<feature type="domain" description="SpoVT-AbrB" evidence="1">
    <location>
        <begin position="24"/>
        <end position="71"/>
    </location>
</feature>
<dbReference type="HOGENOM" id="CLU_185772_0_0_2"/>
<protein>
    <submittedName>
        <fullName evidence="2">Transcriptional regulator AbrB family</fullName>
    </submittedName>
</protein>
<keyword evidence="3" id="KW-1185">Reference proteome</keyword>
<proteinExistence type="predicted"/>
<dbReference type="GO" id="GO:0003677">
    <property type="term" value="F:DNA binding"/>
    <property type="evidence" value="ECO:0007669"/>
    <property type="project" value="InterPro"/>
</dbReference>
<evidence type="ECO:0000259" key="1">
    <source>
        <dbReference type="SMART" id="SM00966"/>
    </source>
</evidence>
<dbReference type="InterPro" id="IPR007159">
    <property type="entry name" value="SpoVT-AbrB_dom"/>
</dbReference>
<dbReference type="SUPFAM" id="SSF89447">
    <property type="entry name" value="AbrB/MazE/MraZ-like"/>
    <property type="match status" value="1"/>
</dbReference>
<sequence length="93" mass="11056">MRARERRARLMSLYIYIVMTMIQTKVSARNQTTIPSKIRKKYNVQPNDIVEWKENRNGELTVTFRKRISFRDMIGKGTIKTTTNALDLEKDLY</sequence>
<dbReference type="Proteomes" id="UP000008680">
    <property type="component" value="Chromosome"/>
</dbReference>
<gene>
    <name evidence="2" type="ordered locus">mru_2165</name>
</gene>
<organism evidence="2 3">
    <name type="scientific">Methanobrevibacter ruminantium (strain ATCC 35063 / DSM 1093 / JCM 13430 / OCM 146 / M1)</name>
    <name type="common">Methanobacterium ruminantium</name>
    <dbReference type="NCBI Taxonomy" id="634498"/>
    <lineage>
        <taxon>Archaea</taxon>
        <taxon>Methanobacteriati</taxon>
        <taxon>Methanobacteriota</taxon>
        <taxon>Methanomada group</taxon>
        <taxon>Methanobacteria</taxon>
        <taxon>Methanobacteriales</taxon>
        <taxon>Methanobacteriaceae</taxon>
        <taxon>Methanobrevibacter</taxon>
    </lineage>
</organism>
<dbReference type="eggNOG" id="arCOG00818">
    <property type="taxonomic scope" value="Archaea"/>
</dbReference>
<dbReference type="KEGG" id="mru:mru_2165"/>
<evidence type="ECO:0000313" key="3">
    <source>
        <dbReference type="Proteomes" id="UP000008680"/>
    </source>
</evidence>
<dbReference type="PATRIC" id="fig|634498.28.peg.2165"/>
<dbReference type="EMBL" id="CP001719">
    <property type="protein sequence ID" value="ADC48015.1"/>
    <property type="molecule type" value="Genomic_DNA"/>
</dbReference>
<accession>D3E1D0</accession>
<reference evidence="2 3" key="1">
    <citation type="journal article" date="2010" name="PLoS ONE">
        <title>The genome sequence of the rumen methanogen Methanobrevibacter ruminantium reveals new possibilities for controlling ruminant methane emissions.</title>
        <authorList>
            <person name="Leahy S.C."/>
            <person name="Kelly W.J."/>
            <person name="Altermann E."/>
            <person name="Ronimus R.S."/>
            <person name="Yeoman C.J."/>
            <person name="Pacheco D.M."/>
            <person name="Li D."/>
            <person name="Kong Z."/>
            <person name="McTavish S."/>
            <person name="Sang C."/>
            <person name="Lambie S.C."/>
            <person name="Janssen P.H."/>
            <person name="Dey D."/>
            <person name="Attwood G.T."/>
        </authorList>
    </citation>
    <scope>NUCLEOTIDE SEQUENCE [LARGE SCALE GENOMIC DNA]</scope>
    <source>
        <strain evidence="3">ATCC 35063 / DSM 1093 / JCM 13430 / OCM 146 / M1</strain>
    </source>
</reference>
<dbReference type="Gene3D" id="2.10.260.10">
    <property type="match status" value="1"/>
</dbReference>
<dbReference type="InterPro" id="IPR037914">
    <property type="entry name" value="SpoVT-AbrB_sf"/>
</dbReference>
<dbReference type="SMART" id="SM00966">
    <property type="entry name" value="SpoVT_AbrB"/>
    <property type="match status" value="1"/>
</dbReference>
<dbReference type="AlphaFoldDB" id="D3E1D0"/>
<name>D3E1D0_METRM</name>
<evidence type="ECO:0000313" key="2">
    <source>
        <dbReference type="EMBL" id="ADC48015.1"/>
    </source>
</evidence>